<dbReference type="GO" id="GO:0016829">
    <property type="term" value="F:lyase activity"/>
    <property type="evidence" value="ECO:0007669"/>
    <property type="project" value="UniProtKB-KW"/>
</dbReference>
<dbReference type="InterPro" id="IPR006638">
    <property type="entry name" value="Elp3/MiaA/NifB-like_rSAM"/>
</dbReference>
<keyword evidence="9 10" id="KW-0411">Iron-sulfur</keyword>
<dbReference type="Gene3D" id="3.20.20.70">
    <property type="entry name" value="Aldolase class I"/>
    <property type="match status" value="1"/>
</dbReference>
<organism evidence="13 14">
    <name type="scientific">Kineosporia corallincola</name>
    <dbReference type="NCBI Taxonomy" id="2835133"/>
    <lineage>
        <taxon>Bacteria</taxon>
        <taxon>Bacillati</taxon>
        <taxon>Actinomycetota</taxon>
        <taxon>Actinomycetes</taxon>
        <taxon>Kineosporiales</taxon>
        <taxon>Kineosporiaceae</taxon>
        <taxon>Kineosporia</taxon>
    </lineage>
</organism>
<comment type="catalytic activity">
    <reaction evidence="10">
        <text>glycyl-[formate C-acetyltransferase] + reduced [flavodoxin] + S-adenosyl-L-methionine = glycin-2-yl radical-[formate C-acetyltransferase] + semiquinone [flavodoxin] + 5'-deoxyadenosine + L-methionine + H(+)</text>
        <dbReference type="Rhea" id="RHEA:19225"/>
        <dbReference type="Rhea" id="RHEA-COMP:10622"/>
        <dbReference type="Rhea" id="RHEA-COMP:12190"/>
        <dbReference type="Rhea" id="RHEA-COMP:12191"/>
        <dbReference type="Rhea" id="RHEA-COMP:14480"/>
        <dbReference type="ChEBI" id="CHEBI:15378"/>
        <dbReference type="ChEBI" id="CHEBI:17319"/>
        <dbReference type="ChEBI" id="CHEBI:29947"/>
        <dbReference type="ChEBI" id="CHEBI:32722"/>
        <dbReference type="ChEBI" id="CHEBI:57618"/>
        <dbReference type="ChEBI" id="CHEBI:57844"/>
        <dbReference type="ChEBI" id="CHEBI:59789"/>
        <dbReference type="ChEBI" id="CHEBI:140311"/>
        <dbReference type="EC" id="1.97.1.4"/>
    </reaction>
</comment>
<evidence type="ECO:0000256" key="7">
    <source>
        <dbReference type="ARBA" id="ARBA00023002"/>
    </source>
</evidence>
<dbReference type="EC" id="1.97.1.4" evidence="10"/>
<comment type="cofactor">
    <cofactor evidence="10">
        <name>[4Fe-4S] cluster</name>
        <dbReference type="ChEBI" id="CHEBI:49883"/>
    </cofactor>
    <text evidence="10">Binds 1 [4Fe-4S] cluster. The cluster is coordinated with 3 cysteines and an exchangeable S-adenosyl-L-methionine.</text>
</comment>
<dbReference type="Pfam" id="PF04055">
    <property type="entry name" value="Radical_SAM"/>
    <property type="match status" value="1"/>
</dbReference>
<dbReference type="PANTHER" id="PTHR30352:SF5">
    <property type="entry name" value="PYRUVATE FORMATE-LYASE 1-ACTIVATING ENZYME"/>
    <property type="match status" value="1"/>
</dbReference>
<dbReference type="Proteomes" id="UP001197247">
    <property type="component" value="Unassembled WGS sequence"/>
</dbReference>
<dbReference type="NCBIfam" id="TIGR02493">
    <property type="entry name" value="PFLA"/>
    <property type="match status" value="1"/>
</dbReference>
<reference evidence="13 14" key="1">
    <citation type="submission" date="2021-05" db="EMBL/GenBank/DDBJ databases">
        <title>Kineosporia and Streptomyces sp. nov. two new marine actinobacteria isolated from Coral.</title>
        <authorList>
            <person name="Buangrab K."/>
            <person name="Sutthacheep M."/>
            <person name="Yeemin T."/>
            <person name="Harunari E."/>
            <person name="Igarashi Y."/>
            <person name="Kanchanasin P."/>
            <person name="Tanasupawat S."/>
            <person name="Phongsopitanun W."/>
        </authorList>
    </citation>
    <scope>NUCLEOTIDE SEQUENCE [LARGE SCALE GENOMIC DNA]</scope>
    <source>
        <strain evidence="13 14">J2-2</strain>
    </source>
</reference>
<feature type="domain" description="Radical SAM core" evidence="12">
    <location>
        <begin position="40"/>
        <end position="262"/>
    </location>
</feature>
<dbReference type="PIRSF" id="PIRSF004869">
    <property type="entry name" value="PflX_prd"/>
    <property type="match status" value="1"/>
</dbReference>
<dbReference type="GO" id="GO:0043365">
    <property type="term" value="F:[formate-C-acetyltransferase]-activating enzyme activity"/>
    <property type="evidence" value="ECO:0007669"/>
    <property type="project" value="UniProtKB-EC"/>
</dbReference>
<evidence type="ECO:0000313" key="13">
    <source>
        <dbReference type="EMBL" id="MBT0772008.1"/>
    </source>
</evidence>
<dbReference type="PANTHER" id="PTHR30352">
    <property type="entry name" value="PYRUVATE FORMATE-LYASE-ACTIVATING ENZYME"/>
    <property type="match status" value="1"/>
</dbReference>
<keyword evidence="7 10" id="KW-0560">Oxidoreductase</keyword>
<evidence type="ECO:0000256" key="4">
    <source>
        <dbReference type="ARBA" id="ARBA00022485"/>
    </source>
</evidence>
<evidence type="ECO:0000256" key="1">
    <source>
        <dbReference type="ARBA" id="ARBA00003141"/>
    </source>
</evidence>
<gene>
    <name evidence="13" type="primary">pflA</name>
    <name evidence="13" type="ORF">KIH74_23905</name>
</gene>
<evidence type="ECO:0000256" key="10">
    <source>
        <dbReference type="RuleBase" id="RU362053"/>
    </source>
</evidence>
<keyword evidence="6 10" id="KW-0479">Metal-binding</keyword>
<keyword evidence="13" id="KW-0670">Pyruvate</keyword>
<feature type="compositionally biased region" description="Basic and acidic residues" evidence="11">
    <location>
        <begin position="246"/>
        <end position="261"/>
    </location>
</feature>
<dbReference type="EMBL" id="JAHBAY010000010">
    <property type="protein sequence ID" value="MBT0772008.1"/>
    <property type="molecule type" value="Genomic_DNA"/>
</dbReference>
<name>A0ABS5TLM3_9ACTN</name>
<keyword evidence="4 10" id="KW-0004">4Fe-4S</keyword>
<dbReference type="SUPFAM" id="SSF102114">
    <property type="entry name" value="Radical SAM enzymes"/>
    <property type="match status" value="1"/>
</dbReference>
<accession>A0ABS5TLM3</accession>
<dbReference type="CDD" id="cd01335">
    <property type="entry name" value="Radical_SAM"/>
    <property type="match status" value="1"/>
</dbReference>
<dbReference type="PROSITE" id="PS01087">
    <property type="entry name" value="RADICAL_ACTIVATING"/>
    <property type="match status" value="1"/>
</dbReference>
<evidence type="ECO:0000256" key="11">
    <source>
        <dbReference type="SAM" id="MobiDB-lite"/>
    </source>
</evidence>
<evidence type="ECO:0000256" key="8">
    <source>
        <dbReference type="ARBA" id="ARBA00023004"/>
    </source>
</evidence>
<dbReference type="InterPro" id="IPR016431">
    <property type="entry name" value="Pyrv-formate_lyase-activ_prd"/>
</dbReference>
<evidence type="ECO:0000256" key="5">
    <source>
        <dbReference type="ARBA" id="ARBA00022691"/>
    </source>
</evidence>
<comment type="similarity">
    <text evidence="2 10">Belongs to the organic radical-activating enzymes family.</text>
</comment>
<dbReference type="SFLD" id="SFLDG01066">
    <property type="entry name" value="organic_radical-activating_enz"/>
    <property type="match status" value="1"/>
</dbReference>
<evidence type="ECO:0000259" key="12">
    <source>
        <dbReference type="PROSITE" id="PS51918"/>
    </source>
</evidence>
<dbReference type="SFLD" id="SFLDS00029">
    <property type="entry name" value="Radical_SAM"/>
    <property type="match status" value="1"/>
</dbReference>
<dbReference type="InterPro" id="IPR058240">
    <property type="entry name" value="rSAM_sf"/>
</dbReference>
<dbReference type="SMART" id="SM00729">
    <property type="entry name" value="Elp3"/>
    <property type="match status" value="1"/>
</dbReference>
<dbReference type="InterPro" id="IPR012838">
    <property type="entry name" value="PFL1_activating"/>
</dbReference>
<evidence type="ECO:0000313" key="14">
    <source>
        <dbReference type="Proteomes" id="UP001197247"/>
    </source>
</evidence>
<dbReference type="InterPro" id="IPR013785">
    <property type="entry name" value="Aldolase_TIM"/>
</dbReference>
<evidence type="ECO:0000256" key="6">
    <source>
        <dbReference type="ARBA" id="ARBA00022723"/>
    </source>
</evidence>
<keyword evidence="14" id="KW-1185">Reference proteome</keyword>
<dbReference type="InterPro" id="IPR001989">
    <property type="entry name" value="Radical_activat_CS"/>
</dbReference>
<comment type="caution">
    <text evidence="13">The sequence shown here is derived from an EMBL/GenBank/DDBJ whole genome shotgun (WGS) entry which is preliminary data.</text>
</comment>
<dbReference type="RefSeq" id="WP_214158367.1">
    <property type="nucleotide sequence ID" value="NZ_JAHBAY010000010.1"/>
</dbReference>
<evidence type="ECO:0000256" key="9">
    <source>
        <dbReference type="ARBA" id="ARBA00023014"/>
    </source>
</evidence>
<keyword evidence="10" id="KW-0963">Cytoplasm</keyword>
<dbReference type="PROSITE" id="PS51918">
    <property type="entry name" value="RADICAL_SAM"/>
    <property type="match status" value="1"/>
</dbReference>
<keyword evidence="13" id="KW-0456">Lyase</keyword>
<dbReference type="InterPro" id="IPR034457">
    <property type="entry name" value="Organic_radical-activating"/>
</dbReference>
<proteinExistence type="inferred from homology"/>
<keyword evidence="5 10" id="KW-0949">S-adenosyl-L-methionine</keyword>
<protein>
    <recommendedName>
        <fullName evidence="3 10">Pyruvate formate-lyase-activating enzyme</fullName>
        <ecNumber evidence="10">1.97.1.4</ecNumber>
    </recommendedName>
</protein>
<feature type="region of interest" description="Disordered" evidence="11">
    <location>
        <begin position="246"/>
        <end position="267"/>
    </location>
</feature>
<comment type="function">
    <text evidence="1 10">Activation of pyruvate formate-lyase under anaerobic conditions by generation of an organic free radical, using S-adenosylmethionine and reduced flavodoxin as cosubstrates to produce 5'-deoxy-adenosine.</text>
</comment>
<dbReference type="InterPro" id="IPR007197">
    <property type="entry name" value="rSAM"/>
</dbReference>
<keyword evidence="8 10" id="KW-0408">Iron</keyword>
<evidence type="ECO:0000256" key="2">
    <source>
        <dbReference type="ARBA" id="ARBA00009777"/>
    </source>
</evidence>
<sequence length="267" mass="29116">MNTSVSVEIGERPPLAGYDPDIWRSGRAGWVHSWDMSIGVDGPGCRFVLFTAGCPLRCQYCANPDTWTARGGRVTLVDEVVTRIRGYRAALVAGGGGVTISGGEPMAQPKFIGNVLAEARAMGLHTALDTSGIYGDLGSDELLDDVSLFLLDIKSFDPATYRRTTGQPVEPTLRFARRLAERGRPVNLRFVLVPGLTDAPDNVEGVARFAAGLGNVERVDVLAYHTLGLEKYRKLGQRYRLEGVRPPTREQVEEAKKHFSDRGLTVS</sequence>
<evidence type="ECO:0000256" key="3">
    <source>
        <dbReference type="ARBA" id="ARBA00021356"/>
    </source>
</evidence>
<comment type="subcellular location">
    <subcellularLocation>
        <location evidence="10">Cytoplasm</location>
    </subcellularLocation>
</comment>